<evidence type="ECO:0000256" key="5">
    <source>
        <dbReference type="ARBA" id="ARBA00023163"/>
    </source>
</evidence>
<dbReference type="EMBL" id="CM010715">
    <property type="protein sequence ID" value="RZC43371.1"/>
    <property type="molecule type" value="Genomic_DNA"/>
</dbReference>
<evidence type="ECO:0000256" key="4">
    <source>
        <dbReference type="ARBA" id="ARBA00023125"/>
    </source>
</evidence>
<keyword evidence="2" id="KW-0805">Transcription regulation</keyword>
<dbReference type="GO" id="GO:0005634">
    <property type="term" value="C:nucleus"/>
    <property type="evidence" value="ECO:0007669"/>
    <property type="project" value="UniProtKB-SubCell"/>
</dbReference>
<keyword evidence="6" id="KW-0539">Nucleus</keyword>
<comment type="subcellular location">
    <subcellularLocation>
        <location evidence="1">Nucleus</location>
    </subcellularLocation>
</comment>
<sequence length="408" mass="45825">MKGEPEETLTSPPPLNFTPPGLSLAPPTSSATPATPASTRTGLPIREDCWSEEASCTLVEAWGERYLELNRGNLRQQHWQLVADTVNNRHANNNNHSHNKKFLRRSDVQCKNRIDTLKKKYKLEKARVLSSNGTYKSNWPLYDQLDALIGNTVQPKKMMSVSPQSQPSPMGLPYYQQHRKTPQQLPAMFVHPVTLRDKQKRSPPPPAGYVPPAVSRGIDESFFRRNYSAVAAAAAAVDDVGGDSDSSRSSGESDRGGQVDGFGELAKAISAFADIYEKVEGARQRQMMELEKERMEFMKSLEYQRMQLFMDSQVQMEKIKRTKRDAAATASDIVTMIGMLMRILMKNVVACLDSSLNFITKNFHFSVHLNVMFIVGKQACALFIYPLSRSGMSIWLVAHCTELLVKMY</sequence>
<evidence type="ECO:0000256" key="2">
    <source>
        <dbReference type="ARBA" id="ARBA00023015"/>
    </source>
</evidence>
<evidence type="ECO:0000256" key="7">
    <source>
        <dbReference type="SAM" id="MobiDB-lite"/>
    </source>
</evidence>
<evidence type="ECO:0000313" key="9">
    <source>
        <dbReference type="EMBL" id="RZC43371.1"/>
    </source>
</evidence>
<accession>A0A4Y7I6U1</accession>
<keyword evidence="4" id="KW-0238">DNA-binding</keyword>
<proteinExistence type="predicted"/>
<evidence type="ECO:0000259" key="8">
    <source>
        <dbReference type="Pfam" id="PF13837"/>
    </source>
</evidence>
<protein>
    <recommendedName>
        <fullName evidence="8">Myb/SANT-like DNA-binding domain-containing protein</fullName>
    </recommendedName>
</protein>
<evidence type="ECO:0000256" key="3">
    <source>
        <dbReference type="ARBA" id="ARBA00023054"/>
    </source>
</evidence>
<dbReference type="PANTHER" id="PTHR31307">
    <property type="entry name" value="TRIHELIX TRANSCRIPTION FACTOR ASIL2"/>
    <property type="match status" value="1"/>
</dbReference>
<evidence type="ECO:0000256" key="6">
    <source>
        <dbReference type="ARBA" id="ARBA00023242"/>
    </source>
</evidence>
<feature type="compositionally biased region" description="Low complexity" evidence="7">
    <location>
        <begin position="22"/>
        <end position="39"/>
    </location>
</feature>
<dbReference type="GO" id="GO:0000976">
    <property type="term" value="F:transcription cis-regulatory region binding"/>
    <property type="evidence" value="ECO:0007669"/>
    <property type="project" value="TreeGrafter"/>
</dbReference>
<dbReference type="STRING" id="3469.A0A4Y7I6U1"/>
<organism evidence="9 10">
    <name type="scientific">Papaver somniferum</name>
    <name type="common">Opium poppy</name>
    <dbReference type="NCBI Taxonomy" id="3469"/>
    <lineage>
        <taxon>Eukaryota</taxon>
        <taxon>Viridiplantae</taxon>
        <taxon>Streptophyta</taxon>
        <taxon>Embryophyta</taxon>
        <taxon>Tracheophyta</taxon>
        <taxon>Spermatophyta</taxon>
        <taxon>Magnoliopsida</taxon>
        <taxon>Ranunculales</taxon>
        <taxon>Papaveraceae</taxon>
        <taxon>Papaveroideae</taxon>
        <taxon>Papaver</taxon>
    </lineage>
</organism>
<dbReference type="PANTHER" id="PTHR31307:SF16">
    <property type="entry name" value="OS05G0560600 PROTEIN"/>
    <property type="match status" value="1"/>
</dbReference>
<feature type="compositionally biased region" description="Low complexity" evidence="7">
    <location>
        <begin position="238"/>
        <end position="250"/>
    </location>
</feature>
<dbReference type="FunFam" id="1.10.10.60:FF:000104">
    <property type="entry name" value="trihelix transcription factor ASIL2"/>
    <property type="match status" value="1"/>
</dbReference>
<feature type="region of interest" description="Disordered" evidence="7">
    <location>
        <begin position="1"/>
        <end position="42"/>
    </location>
</feature>
<dbReference type="Pfam" id="PF13837">
    <property type="entry name" value="Myb_DNA-bind_4"/>
    <property type="match status" value="1"/>
</dbReference>
<feature type="region of interest" description="Disordered" evidence="7">
    <location>
        <begin position="238"/>
        <end position="260"/>
    </location>
</feature>
<dbReference type="InterPro" id="IPR044823">
    <property type="entry name" value="ASIL1/2-like"/>
</dbReference>
<keyword evidence="5" id="KW-0804">Transcription</keyword>
<gene>
    <name evidence="9" type="ORF">C5167_036316</name>
</gene>
<name>A0A4Y7I6U1_PAPSO</name>
<keyword evidence="3" id="KW-0175">Coiled coil</keyword>
<evidence type="ECO:0000256" key="1">
    <source>
        <dbReference type="ARBA" id="ARBA00004123"/>
    </source>
</evidence>
<keyword evidence="10" id="KW-1185">Reference proteome</keyword>
<evidence type="ECO:0000313" key="10">
    <source>
        <dbReference type="Proteomes" id="UP000316621"/>
    </source>
</evidence>
<dbReference type="InterPro" id="IPR044822">
    <property type="entry name" value="Myb_DNA-bind_4"/>
</dbReference>
<dbReference type="Gramene" id="RZC43371">
    <property type="protein sequence ID" value="RZC43371"/>
    <property type="gene ID" value="C5167_036316"/>
</dbReference>
<dbReference type="OMA" id="FRTDIQC"/>
<reference evidence="9 10" key="1">
    <citation type="journal article" date="2018" name="Science">
        <title>The opium poppy genome and morphinan production.</title>
        <authorList>
            <person name="Guo L."/>
            <person name="Winzer T."/>
            <person name="Yang X."/>
            <person name="Li Y."/>
            <person name="Ning Z."/>
            <person name="He Z."/>
            <person name="Teodor R."/>
            <person name="Lu Y."/>
            <person name="Bowser T.A."/>
            <person name="Graham I.A."/>
            <person name="Ye K."/>
        </authorList>
    </citation>
    <scope>NUCLEOTIDE SEQUENCE [LARGE SCALE GENOMIC DNA]</scope>
    <source>
        <strain evidence="10">cv. HN1</strain>
        <tissue evidence="9">Leaves</tissue>
    </source>
</reference>
<dbReference type="Proteomes" id="UP000316621">
    <property type="component" value="Chromosome 1"/>
</dbReference>
<feature type="domain" description="Myb/SANT-like DNA-binding" evidence="8">
    <location>
        <begin position="48"/>
        <end position="148"/>
    </location>
</feature>
<dbReference type="AlphaFoldDB" id="A0A4Y7I6U1"/>